<name>A0ACB8APT0_9AGAM</name>
<keyword evidence="1" id="KW-0378">Hydrolase</keyword>
<dbReference type="EMBL" id="MU267606">
    <property type="protein sequence ID" value="KAH7914993.1"/>
    <property type="molecule type" value="Genomic_DNA"/>
</dbReference>
<evidence type="ECO:0000313" key="1">
    <source>
        <dbReference type="EMBL" id="KAH7914993.1"/>
    </source>
</evidence>
<dbReference type="Proteomes" id="UP000790377">
    <property type="component" value="Unassembled WGS sequence"/>
</dbReference>
<organism evidence="1 2">
    <name type="scientific">Hygrophoropsis aurantiaca</name>
    <dbReference type="NCBI Taxonomy" id="72124"/>
    <lineage>
        <taxon>Eukaryota</taxon>
        <taxon>Fungi</taxon>
        <taxon>Dikarya</taxon>
        <taxon>Basidiomycota</taxon>
        <taxon>Agaricomycotina</taxon>
        <taxon>Agaricomycetes</taxon>
        <taxon>Agaricomycetidae</taxon>
        <taxon>Boletales</taxon>
        <taxon>Coniophorineae</taxon>
        <taxon>Hygrophoropsidaceae</taxon>
        <taxon>Hygrophoropsis</taxon>
    </lineage>
</organism>
<evidence type="ECO:0000313" key="2">
    <source>
        <dbReference type="Proteomes" id="UP000790377"/>
    </source>
</evidence>
<gene>
    <name evidence="1" type="ORF">BJ138DRAFT_1142719</name>
</gene>
<sequence>MDEISQYLDIPYTSFANPASAQSFDIVVPQNNSISLTDVQHHEATPPLICFVHGGAWRREDKSDHLGLAHALANFTHFPVAVPNYRLSPMEATKEKHLHHPEHAKDILSFLEFLREWEGPRRGAPLPYDPTKLFLMGHSCGAHILACIFFDMPGDQLVPSDWLSQSTKAIIASEGIYDIDFLLVKHPTYRSWFIEQAFGPRTSYEEVSPSKADLRTTSQHLQWLIIHSKNDQYLDADESKIMYDHLVKQYGDRAAKAVSKNMDDLHHEHNGMLEESKLFVTIVGNYMFRITSE</sequence>
<comment type="caution">
    <text evidence="1">The sequence shown here is derived from an EMBL/GenBank/DDBJ whole genome shotgun (WGS) entry which is preliminary data.</text>
</comment>
<accession>A0ACB8APT0</accession>
<protein>
    <submittedName>
        <fullName evidence="1">Alpha/Beta hydrolase protein</fullName>
    </submittedName>
</protein>
<reference evidence="1" key="1">
    <citation type="journal article" date="2021" name="New Phytol.">
        <title>Evolutionary innovations through gain and loss of genes in the ectomycorrhizal Boletales.</title>
        <authorList>
            <person name="Wu G."/>
            <person name="Miyauchi S."/>
            <person name="Morin E."/>
            <person name="Kuo A."/>
            <person name="Drula E."/>
            <person name="Varga T."/>
            <person name="Kohler A."/>
            <person name="Feng B."/>
            <person name="Cao Y."/>
            <person name="Lipzen A."/>
            <person name="Daum C."/>
            <person name="Hundley H."/>
            <person name="Pangilinan J."/>
            <person name="Johnson J."/>
            <person name="Barry K."/>
            <person name="LaButti K."/>
            <person name="Ng V."/>
            <person name="Ahrendt S."/>
            <person name="Min B."/>
            <person name="Choi I.G."/>
            <person name="Park H."/>
            <person name="Plett J.M."/>
            <person name="Magnuson J."/>
            <person name="Spatafora J.W."/>
            <person name="Nagy L.G."/>
            <person name="Henrissat B."/>
            <person name="Grigoriev I.V."/>
            <person name="Yang Z.L."/>
            <person name="Xu J."/>
            <person name="Martin F.M."/>
        </authorList>
    </citation>
    <scope>NUCLEOTIDE SEQUENCE</scope>
    <source>
        <strain evidence="1">ATCC 28755</strain>
    </source>
</reference>
<proteinExistence type="predicted"/>
<keyword evidence="2" id="KW-1185">Reference proteome</keyword>